<keyword evidence="2" id="KW-1185">Reference proteome</keyword>
<accession>A0A4U1JC73</accession>
<dbReference type="AlphaFoldDB" id="A0A4U1JC73"/>
<evidence type="ECO:0000313" key="1">
    <source>
        <dbReference type="EMBL" id="TKD05252.1"/>
    </source>
</evidence>
<dbReference type="OrthoDB" id="5495997at2"/>
<protein>
    <submittedName>
        <fullName evidence="1">Uncharacterized protein</fullName>
    </submittedName>
</protein>
<dbReference type="Proteomes" id="UP000309215">
    <property type="component" value="Unassembled WGS sequence"/>
</dbReference>
<dbReference type="EMBL" id="SSMQ01000021">
    <property type="protein sequence ID" value="TKD05252.1"/>
    <property type="molecule type" value="Genomic_DNA"/>
</dbReference>
<reference evidence="1 2" key="1">
    <citation type="submission" date="2019-04" db="EMBL/GenBank/DDBJ databases">
        <authorList>
            <person name="Li Y."/>
            <person name="Wang J."/>
        </authorList>
    </citation>
    <scope>NUCLEOTIDE SEQUENCE [LARGE SCALE GENOMIC DNA]</scope>
    <source>
        <strain evidence="1 2">DSM 14668</strain>
    </source>
</reference>
<name>A0A4U1JC73_9BACT</name>
<gene>
    <name evidence="1" type="ORF">E8A74_20845</name>
</gene>
<dbReference type="RefSeq" id="WP_136930800.1">
    <property type="nucleotide sequence ID" value="NZ_SSMQ01000021.1"/>
</dbReference>
<evidence type="ECO:0000313" key="2">
    <source>
        <dbReference type="Proteomes" id="UP000309215"/>
    </source>
</evidence>
<organism evidence="1 2">
    <name type="scientific">Polyangium fumosum</name>
    <dbReference type="NCBI Taxonomy" id="889272"/>
    <lineage>
        <taxon>Bacteria</taxon>
        <taxon>Pseudomonadati</taxon>
        <taxon>Myxococcota</taxon>
        <taxon>Polyangia</taxon>
        <taxon>Polyangiales</taxon>
        <taxon>Polyangiaceae</taxon>
        <taxon>Polyangium</taxon>
    </lineage>
</organism>
<proteinExistence type="predicted"/>
<sequence length="349" mass="36558">MTLAAVRAHAARFLALALSTTLLPLGPTGCRGGEQNVVLVGGRQVDPAVIDRDPVALLPSSPVMLGYLDAAAMFQSSLGPDVGSIITAVLPLGPESNFVPSRDVTRVYGGIYAMQGADFCAVIQGNFDVASIHRAAEARTKVSSGLPLVRSRYADMDLYTAGNVGFVLLTPHTALTGNETGMRRALDRLRTSEIKRAVPPWMIDLLNTPNAALALAGDISGQGTVEAATQKMPFLTGLQKVRALGNFQPPGMNFAGSLTYADAGSAAAGTTNLGDLQKLTGFMGLLSSLGLMGPVPQMQVAQRENDVAFTMPVDTSFARFLLGMLGDVAKKATTGQAPSSGWVWPLLTR</sequence>
<comment type="caution">
    <text evidence="1">The sequence shown here is derived from an EMBL/GenBank/DDBJ whole genome shotgun (WGS) entry which is preliminary data.</text>
</comment>